<keyword evidence="3" id="KW-1185">Reference proteome</keyword>
<accession>A0ABR8U3N9</accession>
<feature type="compositionally biased region" description="Low complexity" evidence="1">
    <location>
        <begin position="357"/>
        <end position="367"/>
    </location>
</feature>
<reference evidence="2 3" key="1">
    <citation type="submission" date="2020-08" db="EMBL/GenBank/DDBJ databases">
        <title>A Genomic Blueprint of the Chicken Gut Microbiome.</title>
        <authorList>
            <person name="Gilroy R."/>
            <person name="Ravi A."/>
            <person name="Getino M."/>
            <person name="Pursley I."/>
            <person name="Horton D.L."/>
            <person name="Alikhan N.-F."/>
            <person name="Baker D."/>
            <person name="Gharbi K."/>
            <person name="Hall N."/>
            <person name="Watson M."/>
            <person name="Adriaenssens E.M."/>
            <person name="Foster-Nyarko E."/>
            <person name="Jarju S."/>
            <person name="Secka A."/>
            <person name="Antonio M."/>
            <person name="Oren A."/>
            <person name="Chaudhuri R."/>
            <person name="La Ragione R.M."/>
            <person name="Hildebrand F."/>
            <person name="Pallen M.J."/>
        </authorList>
    </citation>
    <scope>NUCLEOTIDE SEQUENCE [LARGE SCALE GENOMIC DNA]</scope>
    <source>
        <strain evidence="2 3">Sa2CUA9</strain>
    </source>
</reference>
<gene>
    <name evidence="2" type="ORF">H9641_18340</name>
</gene>
<dbReference type="EMBL" id="JACSQF010000026">
    <property type="protein sequence ID" value="MBD7982658.1"/>
    <property type="molecule type" value="Genomic_DNA"/>
</dbReference>
<dbReference type="Proteomes" id="UP000655570">
    <property type="component" value="Unassembled WGS sequence"/>
</dbReference>
<feature type="compositionally biased region" description="Basic and acidic residues" evidence="1">
    <location>
        <begin position="1"/>
        <end position="12"/>
    </location>
</feature>
<protein>
    <recommendedName>
        <fullName evidence="4">Protein kinase domain-containing protein</fullName>
    </recommendedName>
</protein>
<sequence>MSSARPVRESRPRRPGRTCGGPDEPPLPPALAAQLARRGWKVSGSGPSRDAQRADRPVWVVVDGAGRQDDLTLVPVPAEPGERAQVVERLGVLRALDHEHLATIDEVVEGDAAHLGVLTRRSLGTSLDLLLACRAPLSAGEAVTLVVPLAQALAALHVAGQTYGALDRKDVTVGADGRAVLRAPLEVSTGSPAEDVRALAALVTGLVPPPATLHAGARGAVGPGEGNDEALAALHAELAAAQRADPRGRPEAGTFAALCYEAAMPLPIVLPDPARLAAAAIAERPGPRGVGGTLRAVAEDAPGPRPRSGAPAGGTVSQEGAPPRPVARRARGHDGGDPVPGTRAAARARAGGRGRAEGTAGLAPPTGGRTGGRTGPGRDRGGRSRGPRHPVLVAVLVLTLCAALAGGGLALRSWAGAATDVRDPAVAGPRAEDRVAAGTDPTRRHDDPLAAAVELTERRVELLAGDRALAEVVVPGSPAEQADAELLERITGAGVVVEGARAEVLDARSTASGRPDAVGADGAAGSPAGSPDEASVEVTYVVGAHTQRTADGAVTQVPAASPQVAVLTLRWADGAWRVGEVG</sequence>
<proteinExistence type="predicted"/>
<dbReference type="RefSeq" id="WP_191805851.1">
    <property type="nucleotide sequence ID" value="NZ_JACSQF010000026.1"/>
</dbReference>
<evidence type="ECO:0008006" key="4">
    <source>
        <dbReference type="Google" id="ProtNLM"/>
    </source>
</evidence>
<evidence type="ECO:0000313" key="3">
    <source>
        <dbReference type="Proteomes" id="UP000655570"/>
    </source>
</evidence>
<organism evidence="2 3">
    <name type="scientific">Oerskovia merdavium</name>
    <dbReference type="NCBI Taxonomy" id="2762227"/>
    <lineage>
        <taxon>Bacteria</taxon>
        <taxon>Bacillati</taxon>
        <taxon>Actinomycetota</taxon>
        <taxon>Actinomycetes</taxon>
        <taxon>Micrococcales</taxon>
        <taxon>Cellulomonadaceae</taxon>
        <taxon>Oerskovia</taxon>
    </lineage>
</organism>
<feature type="region of interest" description="Disordered" evidence="1">
    <location>
        <begin position="426"/>
        <end position="445"/>
    </location>
</feature>
<feature type="region of interest" description="Disordered" evidence="1">
    <location>
        <begin position="1"/>
        <end position="55"/>
    </location>
</feature>
<name>A0ABR8U3N9_9CELL</name>
<dbReference type="Gene3D" id="1.10.510.10">
    <property type="entry name" value="Transferase(Phosphotransferase) domain 1"/>
    <property type="match status" value="1"/>
</dbReference>
<evidence type="ECO:0000256" key="1">
    <source>
        <dbReference type="SAM" id="MobiDB-lite"/>
    </source>
</evidence>
<feature type="compositionally biased region" description="Basic and acidic residues" evidence="1">
    <location>
        <begin position="430"/>
        <end position="445"/>
    </location>
</feature>
<feature type="region of interest" description="Disordered" evidence="1">
    <location>
        <begin position="285"/>
        <end position="387"/>
    </location>
</feature>
<feature type="compositionally biased region" description="Low complexity" evidence="1">
    <location>
        <begin position="515"/>
        <end position="532"/>
    </location>
</feature>
<comment type="caution">
    <text evidence="2">The sequence shown here is derived from an EMBL/GenBank/DDBJ whole genome shotgun (WGS) entry which is preliminary data.</text>
</comment>
<feature type="region of interest" description="Disordered" evidence="1">
    <location>
        <begin position="508"/>
        <end position="532"/>
    </location>
</feature>
<evidence type="ECO:0000313" key="2">
    <source>
        <dbReference type="EMBL" id="MBD7982658.1"/>
    </source>
</evidence>